<feature type="region of interest" description="Disordered" evidence="1">
    <location>
        <begin position="1"/>
        <end position="118"/>
    </location>
</feature>
<dbReference type="Proteomes" id="UP000287651">
    <property type="component" value="Unassembled WGS sequence"/>
</dbReference>
<feature type="compositionally biased region" description="Polar residues" evidence="1">
    <location>
        <begin position="48"/>
        <end position="68"/>
    </location>
</feature>
<sequence>MLGLAGDLKKAMKDGKPIIIENKDSHTKDRESGTLVEDSVKPVENILDNATEQSQSASANDAENTMSYSVPEGTVDERDASQTEVTDCSRSTSVAEIASGPQGEVHKDSELQSSNSYKKEKSATEPIIVPIVLKMSEFDHKVSLFSFVIYHWLHVGNALLEEWITTRTIKDKCLVQVKMNMGMGCGGQELKFRTVSVHQALLGTIRATFFLLILQDQNKLISNLKIIQEYLCSFESQGCSNNDAADFVLSHVWSVMLPLIVGQGMTVVNISATTFPQTLDRLHSYLLQVGRHLETL</sequence>
<proteinExistence type="predicted"/>
<dbReference type="AlphaFoldDB" id="A0A426YYN1"/>
<accession>A0A426YYN1</accession>
<name>A0A426YYN1_ENSVE</name>
<dbReference type="EMBL" id="AMZH03009449">
    <property type="protein sequence ID" value="RRT56828.1"/>
    <property type="molecule type" value="Genomic_DNA"/>
</dbReference>
<feature type="compositionally biased region" description="Basic and acidic residues" evidence="1">
    <location>
        <begin position="7"/>
        <end position="32"/>
    </location>
</feature>
<evidence type="ECO:0000313" key="3">
    <source>
        <dbReference type="Proteomes" id="UP000287651"/>
    </source>
</evidence>
<protein>
    <submittedName>
        <fullName evidence="2">Uncharacterized protein</fullName>
    </submittedName>
</protein>
<feature type="compositionally biased region" description="Polar residues" evidence="1">
    <location>
        <begin position="82"/>
        <end position="94"/>
    </location>
</feature>
<organism evidence="2 3">
    <name type="scientific">Ensete ventricosum</name>
    <name type="common">Abyssinian banana</name>
    <name type="synonym">Musa ensete</name>
    <dbReference type="NCBI Taxonomy" id="4639"/>
    <lineage>
        <taxon>Eukaryota</taxon>
        <taxon>Viridiplantae</taxon>
        <taxon>Streptophyta</taxon>
        <taxon>Embryophyta</taxon>
        <taxon>Tracheophyta</taxon>
        <taxon>Spermatophyta</taxon>
        <taxon>Magnoliopsida</taxon>
        <taxon>Liliopsida</taxon>
        <taxon>Zingiberales</taxon>
        <taxon>Musaceae</taxon>
        <taxon>Ensete</taxon>
    </lineage>
</organism>
<evidence type="ECO:0000256" key="1">
    <source>
        <dbReference type="SAM" id="MobiDB-lite"/>
    </source>
</evidence>
<dbReference type="PANTHER" id="PTHR33477:SF2">
    <property type="entry name" value="2-PHOSPHOGLYCERATE KINASE"/>
    <property type="match status" value="1"/>
</dbReference>
<evidence type="ECO:0000313" key="2">
    <source>
        <dbReference type="EMBL" id="RRT56828.1"/>
    </source>
</evidence>
<reference evidence="2 3" key="1">
    <citation type="journal article" date="2014" name="Agronomy (Basel)">
        <title>A Draft Genome Sequence for Ensete ventricosum, the Drought-Tolerant Tree Against Hunger.</title>
        <authorList>
            <person name="Harrison J."/>
            <person name="Moore K.A."/>
            <person name="Paszkiewicz K."/>
            <person name="Jones T."/>
            <person name="Grant M."/>
            <person name="Ambacheew D."/>
            <person name="Muzemil S."/>
            <person name="Studholme D.J."/>
        </authorList>
    </citation>
    <scope>NUCLEOTIDE SEQUENCE [LARGE SCALE GENOMIC DNA]</scope>
</reference>
<gene>
    <name evidence="2" type="ORF">B296_00019671</name>
</gene>
<comment type="caution">
    <text evidence="2">The sequence shown here is derived from an EMBL/GenBank/DDBJ whole genome shotgun (WGS) entry which is preliminary data.</text>
</comment>
<dbReference type="PANTHER" id="PTHR33477">
    <property type="entry name" value="P-LOOP NTPASE DOMAIN-CONTAINING PROTEIN LPA1 HOMOLOG 1"/>
    <property type="match status" value="1"/>
</dbReference>